<keyword evidence="2" id="KW-0342">GTP-binding</keyword>
<evidence type="ECO:0000256" key="2">
    <source>
        <dbReference type="ARBA" id="ARBA00023134"/>
    </source>
</evidence>
<dbReference type="InterPro" id="IPR001401">
    <property type="entry name" value="Dynamin_GTPase"/>
</dbReference>
<evidence type="ECO:0000259" key="4">
    <source>
        <dbReference type="PROSITE" id="PS51388"/>
    </source>
</evidence>
<dbReference type="InterPro" id="IPR020850">
    <property type="entry name" value="GED_dom"/>
</dbReference>
<dbReference type="SMART" id="SM00302">
    <property type="entry name" value="GED"/>
    <property type="match status" value="1"/>
</dbReference>
<name>K5WSX8_PHACS</name>
<dbReference type="Proteomes" id="UP000008370">
    <property type="component" value="Unassembled WGS sequence"/>
</dbReference>
<keyword evidence="1" id="KW-0547">Nucleotide-binding</keyword>
<feature type="compositionally biased region" description="Low complexity" evidence="3">
    <location>
        <begin position="1"/>
        <end position="22"/>
    </location>
</feature>
<protein>
    <recommendedName>
        <fullName evidence="4">GED domain-containing protein</fullName>
    </recommendedName>
</protein>
<dbReference type="STRING" id="650164.K5WSX8"/>
<dbReference type="Pfam" id="PF00350">
    <property type="entry name" value="Dynamin_N"/>
    <property type="match status" value="1"/>
</dbReference>
<dbReference type="PANTHER" id="PTHR11566:SF21">
    <property type="entry name" value="DYNAMIN RELATED PROTEIN 1, ISOFORM A"/>
    <property type="match status" value="1"/>
</dbReference>
<dbReference type="SUPFAM" id="SSF52540">
    <property type="entry name" value="P-loop containing nucleoside triphosphate hydrolases"/>
    <property type="match status" value="1"/>
</dbReference>
<feature type="region of interest" description="Disordered" evidence="3">
    <location>
        <begin position="1"/>
        <end position="26"/>
    </location>
</feature>
<keyword evidence="6" id="KW-1185">Reference proteome</keyword>
<proteinExistence type="predicted"/>
<dbReference type="GeneID" id="18909263"/>
<dbReference type="Gene3D" id="1.20.120.1240">
    <property type="entry name" value="Dynamin, middle domain"/>
    <property type="match status" value="1"/>
</dbReference>
<dbReference type="InterPro" id="IPR027417">
    <property type="entry name" value="P-loop_NTPase"/>
</dbReference>
<dbReference type="EMBL" id="JH930474">
    <property type="protein sequence ID" value="EKM53527.1"/>
    <property type="molecule type" value="Genomic_DNA"/>
</dbReference>
<dbReference type="GO" id="GO:0003924">
    <property type="term" value="F:GTPase activity"/>
    <property type="evidence" value="ECO:0007669"/>
    <property type="project" value="InterPro"/>
</dbReference>
<dbReference type="InterPro" id="IPR045063">
    <property type="entry name" value="Dynamin_N"/>
</dbReference>
<sequence>MSLESSETSDTSGSSSSAATPGGTVGLSDARYSSARRKMLDLINRLHATGVQADVDLPLISVIGSQSAGKSSLIEFISGIKLPRASGTCTREVSAVIIDDPWHCIVSLRFTADERGQTLGQARNEQFGGIIKDKSHVEERIRRAQRAILNPSTPSTQFLEGPDEDPAFREIMFSSNCISLQISGRDVADLSFCDLPGMIASGTDKKIIENLVVSYIDRPSCIILVAVACECQCPGFDLAQKYDPDGKRTIGVLTKPDRIPAGEEESWLRFIRNDFKTLENGWFSVKQPDTIALQKGITWEEAHYAYQQRLGTVNLTERLSSLLSSLIAKRLPELQDELQKLIQKTEENLYLLPKAPSQDAFTEIVHLLAGFARDLAICLEGTPNEDGLLQQIRSHHAAFKRAIRSTAPGFRATLPPVPGTTDFAKILYGKKTGDSSEERSKSLAFLANEEDKEMVGLSDQRPIYIDEVMQRANQAITRELPDHYPFIVANEYIASIINKWQFPAEKLYQAVYQCLLQRVKALTEKHFGKFSQGGLHSHVSLLVADYLKNCGEETRYGISWLLNLERRPRTLNDHYYTDYRDKFLAHYKGCRHANTHDSLIQSLTAYDSGALSSKSTTKILSGLKEINISAKATDLPKLLPSDPYEPALHIMATVRAYFQVAYKRFVDNIPNAIDHELVLGLARDRGLESALLQGLGITGADGYERCKDFLREPPQVVARREELQKRLERLDSAKRELMETWM</sequence>
<dbReference type="GO" id="GO:0008017">
    <property type="term" value="F:microtubule binding"/>
    <property type="evidence" value="ECO:0007669"/>
    <property type="project" value="TreeGrafter"/>
</dbReference>
<evidence type="ECO:0000256" key="3">
    <source>
        <dbReference type="SAM" id="MobiDB-lite"/>
    </source>
</evidence>
<evidence type="ECO:0000256" key="1">
    <source>
        <dbReference type="ARBA" id="ARBA00022741"/>
    </source>
</evidence>
<dbReference type="GO" id="GO:0006897">
    <property type="term" value="P:endocytosis"/>
    <property type="evidence" value="ECO:0007669"/>
    <property type="project" value="TreeGrafter"/>
</dbReference>
<dbReference type="KEGG" id="pco:PHACADRAFT_163851"/>
<dbReference type="Gene3D" id="3.40.50.300">
    <property type="entry name" value="P-loop containing nucleotide triphosphate hydrolases"/>
    <property type="match status" value="1"/>
</dbReference>
<gene>
    <name evidence="5" type="ORF">PHACADRAFT_163851</name>
</gene>
<organism evidence="5 6">
    <name type="scientific">Phanerochaete carnosa (strain HHB-10118-sp)</name>
    <name type="common">White-rot fungus</name>
    <name type="synonym">Peniophora carnosa</name>
    <dbReference type="NCBI Taxonomy" id="650164"/>
    <lineage>
        <taxon>Eukaryota</taxon>
        <taxon>Fungi</taxon>
        <taxon>Dikarya</taxon>
        <taxon>Basidiomycota</taxon>
        <taxon>Agaricomycotina</taxon>
        <taxon>Agaricomycetes</taxon>
        <taxon>Polyporales</taxon>
        <taxon>Phanerochaetaceae</taxon>
        <taxon>Phanerochaete</taxon>
    </lineage>
</organism>
<evidence type="ECO:0000313" key="5">
    <source>
        <dbReference type="EMBL" id="EKM53527.1"/>
    </source>
</evidence>
<dbReference type="GO" id="GO:0016020">
    <property type="term" value="C:membrane"/>
    <property type="evidence" value="ECO:0007669"/>
    <property type="project" value="TreeGrafter"/>
</dbReference>
<reference evidence="5 6" key="1">
    <citation type="journal article" date="2012" name="BMC Genomics">
        <title>Comparative genomics of the white-rot fungi, Phanerochaete carnosa and P. chrysosporium, to elucidate the genetic basis of the distinct wood types they colonize.</title>
        <authorList>
            <person name="Suzuki H."/>
            <person name="MacDonald J."/>
            <person name="Syed K."/>
            <person name="Salamov A."/>
            <person name="Hori C."/>
            <person name="Aerts A."/>
            <person name="Henrissat B."/>
            <person name="Wiebenga A."/>
            <person name="vanKuyk P.A."/>
            <person name="Barry K."/>
            <person name="Lindquist E."/>
            <person name="LaButti K."/>
            <person name="Lapidus A."/>
            <person name="Lucas S."/>
            <person name="Coutinho P."/>
            <person name="Gong Y."/>
            <person name="Samejima M."/>
            <person name="Mahadevan R."/>
            <person name="Abou-Zaid M."/>
            <person name="de Vries R.P."/>
            <person name="Igarashi K."/>
            <person name="Yadav J.S."/>
            <person name="Grigoriev I.V."/>
            <person name="Master E.R."/>
        </authorList>
    </citation>
    <scope>NUCLEOTIDE SEQUENCE [LARGE SCALE GENOMIC DNA]</scope>
    <source>
        <strain evidence="5 6">HHB-10118-sp</strain>
    </source>
</reference>
<dbReference type="Pfam" id="PF02212">
    <property type="entry name" value="GED"/>
    <property type="match status" value="1"/>
</dbReference>
<dbReference type="InterPro" id="IPR000375">
    <property type="entry name" value="Dynamin_stalk"/>
</dbReference>
<dbReference type="Pfam" id="PF01031">
    <property type="entry name" value="Dynamin_M"/>
    <property type="match status" value="1"/>
</dbReference>
<accession>K5WSX8</accession>
<dbReference type="PRINTS" id="PR00195">
    <property type="entry name" value="DYNAMIN"/>
</dbReference>
<dbReference type="PANTHER" id="PTHR11566">
    <property type="entry name" value="DYNAMIN"/>
    <property type="match status" value="1"/>
</dbReference>
<dbReference type="InterPro" id="IPR022812">
    <property type="entry name" value="Dynamin"/>
</dbReference>
<dbReference type="GO" id="GO:0005525">
    <property type="term" value="F:GTP binding"/>
    <property type="evidence" value="ECO:0007669"/>
    <property type="project" value="InterPro"/>
</dbReference>
<dbReference type="GO" id="GO:0048312">
    <property type="term" value="P:intracellular distribution of mitochondria"/>
    <property type="evidence" value="ECO:0007669"/>
    <property type="project" value="TreeGrafter"/>
</dbReference>
<feature type="domain" description="GED" evidence="4">
    <location>
        <begin position="647"/>
        <end position="742"/>
    </location>
</feature>
<dbReference type="InParanoid" id="K5WSX8"/>
<dbReference type="GO" id="GO:0005874">
    <property type="term" value="C:microtubule"/>
    <property type="evidence" value="ECO:0007669"/>
    <property type="project" value="TreeGrafter"/>
</dbReference>
<dbReference type="RefSeq" id="XP_007398215.1">
    <property type="nucleotide sequence ID" value="XM_007398153.1"/>
</dbReference>
<dbReference type="AlphaFoldDB" id="K5WSX8"/>
<dbReference type="HOGENOM" id="CLU_008964_4_1_1"/>
<dbReference type="PROSITE" id="PS51388">
    <property type="entry name" value="GED"/>
    <property type="match status" value="1"/>
</dbReference>
<dbReference type="SMART" id="SM00053">
    <property type="entry name" value="DYNc"/>
    <property type="match status" value="1"/>
</dbReference>
<dbReference type="InterPro" id="IPR003130">
    <property type="entry name" value="GED"/>
</dbReference>
<dbReference type="GO" id="GO:0005739">
    <property type="term" value="C:mitochondrion"/>
    <property type="evidence" value="ECO:0007669"/>
    <property type="project" value="TreeGrafter"/>
</dbReference>
<evidence type="ECO:0000313" key="6">
    <source>
        <dbReference type="Proteomes" id="UP000008370"/>
    </source>
</evidence>
<dbReference type="OrthoDB" id="5061070at2759"/>
<dbReference type="GO" id="GO:0016559">
    <property type="term" value="P:peroxisome fission"/>
    <property type="evidence" value="ECO:0007669"/>
    <property type="project" value="TreeGrafter"/>
</dbReference>
<dbReference type="GO" id="GO:0000266">
    <property type="term" value="P:mitochondrial fission"/>
    <property type="evidence" value="ECO:0007669"/>
    <property type="project" value="TreeGrafter"/>
</dbReference>